<evidence type="ECO:0000256" key="4">
    <source>
        <dbReference type="SAM" id="MobiDB-lite"/>
    </source>
</evidence>
<dbReference type="PANTHER" id="PTHR23424">
    <property type="entry name" value="SERUM AMYLOID A"/>
    <property type="match status" value="1"/>
</dbReference>
<dbReference type="EMBL" id="NBSK02000002">
    <property type="protein sequence ID" value="KAJ0223486.1"/>
    <property type="molecule type" value="Genomic_DNA"/>
</dbReference>
<protein>
    <submittedName>
        <fullName evidence="5">Uncharacterized protein</fullName>
    </submittedName>
</protein>
<name>A0A9R1WDW0_LACSA</name>
<comment type="similarity">
    <text evidence="3">Belongs to the SAAL1 family.</text>
</comment>
<evidence type="ECO:0000256" key="1">
    <source>
        <dbReference type="ARBA" id="ARBA00004123"/>
    </source>
</evidence>
<accession>A0A9R1WDW0</accession>
<sequence>MSIESQSVTEDEEQIGIEQPAHHPPAPADELFDISTTVDPSYVISLIRKLLPPTMNATATSDMVSGCVSATEGTNGSLVSQAEDNLTENRHETMDIIDQINTSNKQEGKDDSSDDQEKHVDPLVGDESWEEHGCILWDLATSRTHAELMVQNLVLEVILATLTVSQSPRVTEISLGIIGNLACHEVSRKEIASVKGLVEIIVEQLFVDDTPCLCEEFRLLTLCLQGNDSITWAKALQPENVLSRVLWVVENTLNPQLIEKVFRLFGILIINISKIFDTNCIFLKSVGFLLTISESQDEVKAILLPNLVKLGLPVILINLLAFEISKVVGDERIPERYPVLDIILRAIEALTVIDSCSQELCSSKKLVHLLATLIKLGDKIEVATSCVTAAVLIANLLSDSDDLILELNQDLPFLQGLVDIFPFASDDLEARNAVWDIISRLLGQIQEGEISPLNLQQYVSILSSKSDLIEEELLDHQLAATNKDQETSTASIRTTALKRIDCIVSQWLALKDRVSPNNFGVNERDLGRLKDCCCKYRNDSVSSLVMQDVKGSSEKMLP</sequence>
<dbReference type="InterPro" id="IPR052464">
    <property type="entry name" value="Synovial_Prolif_Regulator"/>
</dbReference>
<dbReference type="InterPro" id="IPR016024">
    <property type="entry name" value="ARM-type_fold"/>
</dbReference>
<proteinExistence type="inferred from homology"/>
<dbReference type="Proteomes" id="UP000235145">
    <property type="component" value="Unassembled WGS sequence"/>
</dbReference>
<dbReference type="SUPFAM" id="SSF48371">
    <property type="entry name" value="ARM repeat"/>
    <property type="match status" value="1"/>
</dbReference>
<dbReference type="PANTHER" id="PTHR23424:SF23">
    <property type="entry name" value="PROTEIN SAAL1"/>
    <property type="match status" value="1"/>
</dbReference>
<comment type="caution">
    <text evidence="5">The sequence shown here is derived from an EMBL/GenBank/DDBJ whole genome shotgun (WGS) entry which is preliminary data.</text>
</comment>
<gene>
    <name evidence="5" type="ORF">LSAT_V11C200085760</name>
</gene>
<evidence type="ECO:0000313" key="5">
    <source>
        <dbReference type="EMBL" id="KAJ0223486.1"/>
    </source>
</evidence>
<feature type="compositionally biased region" description="Basic and acidic residues" evidence="4">
    <location>
        <begin position="106"/>
        <end position="120"/>
    </location>
</feature>
<evidence type="ECO:0000256" key="2">
    <source>
        <dbReference type="ARBA" id="ARBA00023242"/>
    </source>
</evidence>
<feature type="region of interest" description="Disordered" evidence="4">
    <location>
        <begin position="1"/>
        <end position="32"/>
    </location>
</feature>
<keyword evidence="6" id="KW-1185">Reference proteome</keyword>
<dbReference type="InterPro" id="IPR011989">
    <property type="entry name" value="ARM-like"/>
</dbReference>
<reference evidence="5 6" key="1">
    <citation type="journal article" date="2017" name="Nat. Commun.">
        <title>Genome assembly with in vitro proximity ligation data and whole-genome triplication in lettuce.</title>
        <authorList>
            <person name="Reyes-Chin-Wo S."/>
            <person name="Wang Z."/>
            <person name="Yang X."/>
            <person name="Kozik A."/>
            <person name="Arikit S."/>
            <person name="Song C."/>
            <person name="Xia L."/>
            <person name="Froenicke L."/>
            <person name="Lavelle D.O."/>
            <person name="Truco M.J."/>
            <person name="Xia R."/>
            <person name="Zhu S."/>
            <person name="Xu C."/>
            <person name="Xu H."/>
            <person name="Xu X."/>
            <person name="Cox K."/>
            <person name="Korf I."/>
            <person name="Meyers B.C."/>
            <person name="Michelmore R.W."/>
        </authorList>
    </citation>
    <scope>NUCLEOTIDE SEQUENCE [LARGE SCALE GENOMIC DNA]</scope>
    <source>
        <strain evidence="6">cv. Salinas</strain>
        <tissue evidence="5">Seedlings</tissue>
    </source>
</reference>
<organism evidence="5 6">
    <name type="scientific">Lactuca sativa</name>
    <name type="common">Garden lettuce</name>
    <dbReference type="NCBI Taxonomy" id="4236"/>
    <lineage>
        <taxon>Eukaryota</taxon>
        <taxon>Viridiplantae</taxon>
        <taxon>Streptophyta</taxon>
        <taxon>Embryophyta</taxon>
        <taxon>Tracheophyta</taxon>
        <taxon>Spermatophyta</taxon>
        <taxon>Magnoliopsida</taxon>
        <taxon>eudicotyledons</taxon>
        <taxon>Gunneridae</taxon>
        <taxon>Pentapetalae</taxon>
        <taxon>asterids</taxon>
        <taxon>campanulids</taxon>
        <taxon>Asterales</taxon>
        <taxon>Asteraceae</taxon>
        <taxon>Cichorioideae</taxon>
        <taxon>Cichorieae</taxon>
        <taxon>Lactucinae</taxon>
        <taxon>Lactuca</taxon>
    </lineage>
</organism>
<dbReference type="GO" id="GO:0005634">
    <property type="term" value="C:nucleus"/>
    <property type="evidence" value="ECO:0007669"/>
    <property type="project" value="UniProtKB-SubCell"/>
</dbReference>
<evidence type="ECO:0000256" key="3">
    <source>
        <dbReference type="ARBA" id="ARBA00038401"/>
    </source>
</evidence>
<dbReference type="Gene3D" id="1.25.10.10">
    <property type="entry name" value="Leucine-rich Repeat Variant"/>
    <property type="match status" value="1"/>
</dbReference>
<keyword evidence="2" id="KW-0539">Nucleus</keyword>
<comment type="subcellular location">
    <subcellularLocation>
        <location evidence="1">Nucleus</location>
    </subcellularLocation>
</comment>
<dbReference type="AlphaFoldDB" id="A0A9R1WDW0"/>
<feature type="region of interest" description="Disordered" evidence="4">
    <location>
        <begin position="100"/>
        <end position="120"/>
    </location>
</feature>
<evidence type="ECO:0000313" key="6">
    <source>
        <dbReference type="Proteomes" id="UP000235145"/>
    </source>
</evidence>